<gene>
    <name evidence="2" type="ORF">RW095_07505</name>
</gene>
<evidence type="ECO:0000256" key="1">
    <source>
        <dbReference type="SAM" id="MobiDB-lite"/>
    </source>
</evidence>
<evidence type="ECO:0000313" key="3">
    <source>
        <dbReference type="Proteomes" id="UP001302652"/>
    </source>
</evidence>
<keyword evidence="3" id="KW-1185">Reference proteome</keyword>
<sequence length="70" mass="7214">MDIARIVVAGPSSPGTQPGGKLDGHATSSKFGLYVLNNYNPGYNGDGTALDRTKVAVHDPAVTGAQRAFL</sequence>
<protein>
    <submittedName>
        <fullName evidence="2">Uncharacterized protein</fullName>
    </submittedName>
</protein>
<feature type="region of interest" description="Disordered" evidence="1">
    <location>
        <begin position="1"/>
        <end position="23"/>
    </location>
</feature>
<dbReference type="EMBL" id="CP136511">
    <property type="protein sequence ID" value="WOD13789.1"/>
    <property type="molecule type" value="Genomic_DNA"/>
</dbReference>
<dbReference type="RefSeq" id="WP_317015454.1">
    <property type="nucleotide sequence ID" value="NZ_CP136511.1"/>
</dbReference>
<evidence type="ECO:0000313" key="2">
    <source>
        <dbReference type="EMBL" id="WOD13789.1"/>
    </source>
</evidence>
<accession>A0ABZ0E987</accession>
<organism evidence="2 3">
    <name type="scientific">Paraburkholderia kirstenboschensis</name>
    <dbReference type="NCBI Taxonomy" id="1245436"/>
    <lineage>
        <taxon>Bacteria</taxon>
        <taxon>Pseudomonadati</taxon>
        <taxon>Pseudomonadota</taxon>
        <taxon>Betaproteobacteria</taxon>
        <taxon>Burkholderiales</taxon>
        <taxon>Burkholderiaceae</taxon>
        <taxon>Paraburkholderia</taxon>
    </lineage>
</organism>
<name>A0ABZ0E987_9BURK</name>
<dbReference type="Proteomes" id="UP001302652">
    <property type="component" value="Chromosome 3"/>
</dbReference>
<reference evidence="2 3" key="1">
    <citation type="submission" date="2023-10" db="EMBL/GenBank/DDBJ databases">
        <title>Surface-active antibiotics is a multifunctional adaptation for post-fire microbes.</title>
        <authorList>
            <person name="Liu M.D."/>
            <person name="Du Y."/>
            <person name="Koupaei S.K."/>
            <person name="Kim N.R."/>
            <person name="Zhang W."/>
            <person name="Traxler M.F."/>
        </authorList>
    </citation>
    <scope>NUCLEOTIDE SEQUENCE [LARGE SCALE GENOMIC DNA]</scope>
    <source>
        <strain evidence="2 3">F3</strain>
    </source>
</reference>
<proteinExistence type="predicted"/>